<reference evidence="10" key="2">
    <citation type="submission" date="2022-06" db="UniProtKB">
        <authorList>
            <consortium name="EnsemblMetazoa"/>
        </authorList>
    </citation>
    <scope>IDENTIFICATION</scope>
</reference>
<dbReference type="InterPro" id="IPR030456">
    <property type="entry name" value="TF_fork_head_CS_2"/>
</dbReference>
<reference evidence="11" key="1">
    <citation type="submission" date="2010-06" db="EMBL/GenBank/DDBJ databases">
        <authorList>
            <person name="Jiang H."/>
            <person name="Abraham K."/>
            <person name="Ali S."/>
            <person name="Alsbrooks S.L."/>
            <person name="Anim B.N."/>
            <person name="Anosike U.S."/>
            <person name="Attaway T."/>
            <person name="Bandaranaike D.P."/>
            <person name="Battles P.K."/>
            <person name="Bell S.N."/>
            <person name="Bell A.V."/>
            <person name="Beltran B."/>
            <person name="Bickham C."/>
            <person name="Bustamante Y."/>
            <person name="Caleb T."/>
            <person name="Canada A."/>
            <person name="Cardenas V."/>
            <person name="Carter K."/>
            <person name="Chacko J."/>
            <person name="Chandrabose M.N."/>
            <person name="Chavez D."/>
            <person name="Chavez A."/>
            <person name="Chen L."/>
            <person name="Chu H.-S."/>
            <person name="Claassen K.J."/>
            <person name="Cockrell R."/>
            <person name="Collins M."/>
            <person name="Cooper J.A."/>
            <person name="Cree A."/>
            <person name="Curry S.M."/>
            <person name="Da Y."/>
            <person name="Dao M.D."/>
            <person name="Das B."/>
            <person name="Davila M.-L."/>
            <person name="Davy-Carroll L."/>
            <person name="Denson S."/>
            <person name="Dinh H."/>
            <person name="Ebong V.E."/>
            <person name="Edwards J.R."/>
            <person name="Egan A."/>
            <person name="El-Daye J."/>
            <person name="Escobedo L."/>
            <person name="Fernandez S."/>
            <person name="Fernando P.R."/>
            <person name="Flagg N."/>
            <person name="Forbes L.D."/>
            <person name="Fowler R.G."/>
            <person name="Fu Q."/>
            <person name="Gabisi R.A."/>
            <person name="Ganer J."/>
            <person name="Garbino Pronczuk A."/>
            <person name="Garcia R.M."/>
            <person name="Garner T."/>
            <person name="Garrett T.E."/>
            <person name="Gonzalez D.A."/>
            <person name="Hamid H."/>
            <person name="Hawkins E.S."/>
            <person name="Hirani K."/>
            <person name="Hogues M.E."/>
            <person name="Hollins B."/>
            <person name="Hsiao C.-H."/>
            <person name="Jabil R."/>
            <person name="James M.L."/>
            <person name="Jhangiani S.N."/>
            <person name="Johnson B."/>
            <person name="Johnson Q."/>
            <person name="Joshi V."/>
            <person name="Kalu J.B."/>
            <person name="Kam C."/>
            <person name="Kashfia A."/>
            <person name="Keebler J."/>
            <person name="Kisamo H."/>
            <person name="Kovar C.L."/>
            <person name="Lago L.A."/>
            <person name="Lai C.-Y."/>
            <person name="Laidlaw J."/>
            <person name="Lara F."/>
            <person name="Le T.-K."/>
            <person name="Lee S.L."/>
            <person name="Legall F.H."/>
            <person name="Lemon S.J."/>
            <person name="Lewis L.R."/>
            <person name="Li B."/>
            <person name="Liu Y."/>
            <person name="Liu Y.-S."/>
            <person name="Lopez J."/>
            <person name="Lozado R.J."/>
            <person name="Lu J."/>
            <person name="Madu R.C."/>
            <person name="Maheshwari M."/>
            <person name="Maheshwari R."/>
            <person name="Malloy K."/>
            <person name="Martinez E."/>
            <person name="Mathew T."/>
            <person name="Mercado I.C."/>
            <person name="Mercado C."/>
            <person name="Meyer B."/>
            <person name="Montgomery K."/>
            <person name="Morgan M.B."/>
            <person name="Munidasa M."/>
            <person name="Nazareth L.V."/>
            <person name="Nelson J."/>
            <person name="Ng B.M."/>
            <person name="Nguyen N.B."/>
            <person name="Nguyen P.Q."/>
            <person name="Nguyen T."/>
            <person name="Obregon M."/>
            <person name="Okwuonu G.O."/>
            <person name="Onwere C.G."/>
            <person name="Orozco G."/>
            <person name="Parra A."/>
            <person name="Patel S."/>
            <person name="Patil S."/>
            <person name="Perez A."/>
            <person name="Perez Y."/>
            <person name="Pham C."/>
            <person name="Primus E.L."/>
            <person name="Pu L.-L."/>
            <person name="Puazo M."/>
            <person name="Qin X."/>
            <person name="Quiroz J.B."/>
            <person name="Reese J."/>
            <person name="Richards S."/>
            <person name="Rives C.M."/>
            <person name="Robberts R."/>
            <person name="Ruiz S.J."/>
            <person name="Ruiz M.J."/>
            <person name="Santibanez J."/>
            <person name="Schneider B.W."/>
            <person name="Sisson I."/>
            <person name="Smith M."/>
            <person name="Sodergren E."/>
            <person name="Song X.-Z."/>
            <person name="Song B.B."/>
            <person name="Summersgill H."/>
            <person name="Thelus R."/>
            <person name="Thornton R.D."/>
            <person name="Trejos Z.Y."/>
            <person name="Usmani K."/>
            <person name="Vattathil S."/>
            <person name="Villasana D."/>
            <person name="Walker D.L."/>
            <person name="Wang S."/>
            <person name="Wang K."/>
            <person name="White C.S."/>
            <person name="Williams A.C."/>
            <person name="Williamson J."/>
            <person name="Wilson K."/>
            <person name="Woghiren I.O."/>
            <person name="Woodworth J.R."/>
            <person name="Worley K.C."/>
            <person name="Wright R.A."/>
            <person name="Wu W."/>
            <person name="Young L."/>
            <person name="Zhang L."/>
            <person name="Zhang J."/>
            <person name="Zhu Y."/>
            <person name="Muzny D.M."/>
            <person name="Weinstock G."/>
            <person name="Gibbs R.A."/>
        </authorList>
    </citation>
    <scope>NUCLEOTIDE SEQUENCE [LARGE SCALE GENOMIC DNA]</scope>
    <source>
        <strain evidence="11">LSR1</strain>
    </source>
</reference>
<dbReference type="AlphaFoldDB" id="A0A8R1W8X1"/>
<keyword evidence="11" id="KW-1185">Reference proteome</keyword>
<evidence type="ECO:0000259" key="9">
    <source>
        <dbReference type="PROSITE" id="PS50039"/>
    </source>
</evidence>
<evidence type="ECO:0000256" key="6">
    <source>
        <dbReference type="ARBA" id="ARBA00060234"/>
    </source>
</evidence>
<sequence length="408" mass="44911">MPRPCRETYGDQKPPYSYISLTAMAIWSAPEKKLPLSDIYKFISDRFPYYRKNTQRWQNSLRHNLSFNDCFMKIPRRPNQPGKGAYWTLHPHALDMFENGSFLRRRKRFKLPAADRALLEATFGRPSSSAAAAAAVADFDTDSPPLRPLPVGLQLPPPLPPYRNNNIVMSADGATSPIGIEQSLSPPSIHTAIGGTTAAVATATSMANQLHRQHKPKPFTIESIIAPGGACRRHSSDDDHHHYDRDGRGDDEAVLPDVARSSSSPTPPPSSRTERPHRRYPPPVSLLPGQPHHLADHHQQQFLHNTHHHHNGGGSSNGYAELYAYLIQQQSFAVATAAAAAASSIFPGPSAPLPPFHYMPHHHVTTAAAAAAVLPPFPQLANFTNLHDCGLETMVGPLNFAKRRRDEA</sequence>
<dbReference type="SUPFAM" id="SSF46785">
    <property type="entry name" value="Winged helix' DNA-binding domain"/>
    <property type="match status" value="1"/>
</dbReference>
<proteinExistence type="predicted"/>
<evidence type="ECO:0000256" key="2">
    <source>
        <dbReference type="ARBA" id="ARBA00023015"/>
    </source>
</evidence>
<dbReference type="FunFam" id="1.10.10.10:FF:000082">
    <property type="entry name" value="forkhead box protein B2"/>
    <property type="match status" value="1"/>
</dbReference>
<name>A0A8R1W8X1_ACYPI</name>
<dbReference type="InterPro" id="IPR050211">
    <property type="entry name" value="FOX_domain-containing"/>
</dbReference>
<feature type="region of interest" description="Disordered" evidence="8">
    <location>
        <begin position="230"/>
        <end position="292"/>
    </location>
</feature>
<comment type="function">
    <text evidence="6">Involved in development during embryogenesis.</text>
</comment>
<feature type="compositionally biased region" description="Basic and acidic residues" evidence="8">
    <location>
        <begin position="234"/>
        <end position="251"/>
    </location>
</feature>
<dbReference type="PANTHER" id="PTHR11829:SF377">
    <property type="entry name" value="FORK HEAD DOMAIN-CONTAINING PROTEIN FD4-RELATED"/>
    <property type="match status" value="1"/>
</dbReference>
<feature type="domain" description="Fork-head" evidence="9">
    <location>
        <begin position="13"/>
        <end position="107"/>
    </location>
</feature>
<dbReference type="Pfam" id="PF00250">
    <property type="entry name" value="Forkhead"/>
    <property type="match status" value="1"/>
</dbReference>
<dbReference type="InterPro" id="IPR001766">
    <property type="entry name" value="Fork_head_dom"/>
</dbReference>
<dbReference type="GO" id="GO:0000978">
    <property type="term" value="F:RNA polymerase II cis-regulatory region sequence-specific DNA binding"/>
    <property type="evidence" value="ECO:0007669"/>
    <property type="project" value="TreeGrafter"/>
</dbReference>
<evidence type="ECO:0000256" key="5">
    <source>
        <dbReference type="ARBA" id="ARBA00023242"/>
    </source>
</evidence>
<dbReference type="GO" id="GO:0030154">
    <property type="term" value="P:cell differentiation"/>
    <property type="evidence" value="ECO:0007669"/>
    <property type="project" value="TreeGrafter"/>
</dbReference>
<dbReference type="PRINTS" id="PR00053">
    <property type="entry name" value="FORKHEAD"/>
</dbReference>
<dbReference type="PROSITE" id="PS50039">
    <property type="entry name" value="FORK_HEAD_3"/>
    <property type="match status" value="1"/>
</dbReference>
<dbReference type="GO" id="GO:0005634">
    <property type="term" value="C:nucleus"/>
    <property type="evidence" value="ECO:0007669"/>
    <property type="project" value="UniProtKB-SubCell"/>
</dbReference>
<evidence type="ECO:0000256" key="1">
    <source>
        <dbReference type="ARBA" id="ARBA00004123"/>
    </source>
</evidence>
<keyword evidence="4" id="KW-0804">Transcription</keyword>
<dbReference type="EnsemblMetazoa" id="XM_003246183.4">
    <property type="protein sequence ID" value="XP_003246231.1"/>
    <property type="gene ID" value="LOC100573926"/>
</dbReference>
<evidence type="ECO:0000256" key="4">
    <source>
        <dbReference type="ARBA" id="ARBA00023163"/>
    </source>
</evidence>
<dbReference type="KEGG" id="api:100573926"/>
<evidence type="ECO:0000313" key="10">
    <source>
        <dbReference type="EnsemblMetazoa" id="XP_003246231.1"/>
    </source>
</evidence>
<keyword evidence="2" id="KW-0805">Transcription regulation</keyword>
<protein>
    <recommendedName>
        <fullName evidence="9">Fork-head domain-containing protein</fullName>
    </recommendedName>
</protein>
<evidence type="ECO:0000313" key="11">
    <source>
        <dbReference type="Proteomes" id="UP000007819"/>
    </source>
</evidence>
<comment type="subcellular location">
    <subcellularLocation>
        <location evidence="1 7">Nucleus</location>
    </subcellularLocation>
</comment>
<dbReference type="GeneID" id="100573926"/>
<dbReference type="PROSITE" id="PS00657">
    <property type="entry name" value="FORK_HEAD_1"/>
    <property type="match status" value="1"/>
</dbReference>
<dbReference type="SMART" id="SM00339">
    <property type="entry name" value="FH"/>
    <property type="match status" value="1"/>
</dbReference>
<dbReference type="OrthoDB" id="5954824at2759"/>
<dbReference type="PROSITE" id="PS00658">
    <property type="entry name" value="FORK_HEAD_2"/>
    <property type="match status" value="1"/>
</dbReference>
<dbReference type="PANTHER" id="PTHR11829">
    <property type="entry name" value="FORKHEAD BOX PROTEIN"/>
    <property type="match status" value="1"/>
</dbReference>
<dbReference type="GO" id="GO:0000981">
    <property type="term" value="F:DNA-binding transcription factor activity, RNA polymerase II-specific"/>
    <property type="evidence" value="ECO:0007669"/>
    <property type="project" value="TreeGrafter"/>
</dbReference>
<dbReference type="InterPro" id="IPR018122">
    <property type="entry name" value="TF_fork_head_CS_1"/>
</dbReference>
<dbReference type="InterPro" id="IPR036388">
    <property type="entry name" value="WH-like_DNA-bd_sf"/>
</dbReference>
<keyword evidence="3 7" id="KW-0238">DNA-binding</keyword>
<dbReference type="InterPro" id="IPR036390">
    <property type="entry name" value="WH_DNA-bd_sf"/>
</dbReference>
<evidence type="ECO:0000256" key="7">
    <source>
        <dbReference type="PROSITE-ProRule" id="PRU00089"/>
    </source>
</evidence>
<dbReference type="GO" id="GO:0009653">
    <property type="term" value="P:anatomical structure morphogenesis"/>
    <property type="evidence" value="ECO:0007669"/>
    <property type="project" value="TreeGrafter"/>
</dbReference>
<dbReference type="Proteomes" id="UP000007819">
    <property type="component" value="Chromosome A2"/>
</dbReference>
<dbReference type="RefSeq" id="XP_003246231.1">
    <property type="nucleotide sequence ID" value="XM_003246183.3"/>
</dbReference>
<keyword evidence="5 7" id="KW-0539">Nucleus</keyword>
<feature type="DNA-binding region" description="Fork-head" evidence="7">
    <location>
        <begin position="13"/>
        <end position="107"/>
    </location>
</feature>
<organism evidence="10 11">
    <name type="scientific">Acyrthosiphon pisum</name>
    <name type="common">Pea aphid</name>
    <dbReference type="NCBI Taxonomy" id="7029"/>
    <lineage>
        <taxon>Eukaryota</taxon>
        <taxon>Metazoa</taxon>
        <taxon>Ecdysozoa</taxon>
        <taxon>Arthropoda</taxon>
        <taxon>Hexapoda</taxon>
        <taxon>Insecta</taxon>
        <taxon>Pterygota</taxon>
        <taxon>Neoptera</taxon>
        <taxon>Paraneoptera</taxon>
        <taxon>Hemiptera</taxon>
        <taxon>Sternorrhyncha</taxon>
        <taxon>Aphidomorpha</taxon>
        <taxon>Aphidoidea</taxon>
        <taxon>Aphididae</taxon>
        <taxon>Macrosiphini</taxon>
        <taxon>Acyrthosiphon</taxon>
    </lineage>
</organism>
<evidence type="ECO:0000256" key="3">
    <source>
        <dbReference type="ARBA" id="ARBA00023125"/>
    </source>
</evidence>
<evidence type="ECO:0000256" key="8">
    <source>
        <dbReference type="SAM" id="MobiDB-lite"/>
    </source>
</evidence>
<dbReference type="Gene3D" id="1.10.10.10">
    <property type="entry name" value="Winged helix-like DNA-binding domain superfamily/Winged helix DNA-binding domain"/>
    <property type="match status" value="1"/>
</dbReference>
<accession>A0A8R1W8X1</accession>